<dbReference type="RefSeq" id="WP_150580248.1">
    <property type="nucleotide sequence ID" value="NZ_CABVGX010000011.1"/>
</dbReference>
<dbReference type="InterPro" id="IPR003591">
    <property type="entry name" value="Leu-rich_rpt_typical-subtyp"/>
</dbReference>
<dbReference type="GO" id="GO:0005576">
    <property type="term" value="C:extracellular region"/>
    <property type="evidence" value="ECO:0007669"/>
    <property type="project" value="UniProtKB-UniRule"/>
</dbReference>
<reference evidence="9 10" key="1">
    <citation type="submission" date="2019-09" db="EMBL/GenBank/DDBJ databases">
        <authorList>
            <person name="Chandra G."/>
            <person name="Truman W A."/>
        </authorList>
    </citation>
    <scope>NUCLEOTIDE SEQUENCE [LARGE SCALE GENOMIC DNA]</scope>
    <source>
        <strain evidence="9">PS645</strain>
    </source>
</reference>
<evidence type="ECO:0000313" key="10">
    <source>
        <dbReference type="Proteomes" id="UP000325607"/>
    </source>
</evidence>
<keyword evidence="6" id="KW-1035">Host cytoplasm</keyword>
<evidence type="ECO:0000256" key="6">
    <source>
        <dbReference type="PROSITE-ProRule" id="PRU01398"/>
    </source>
</evidence>
<evidence type="ECO:0000256" key="3">
    <source>
        <dbReference type="ARBA" id="ARBA00022614"/>
    </source>
</evidence>
<dbReference type="InterPro" id="IPR050216">
    <property type="entry name" value="LRR_domain-containing"/>
</dbReference>
<protein>
    <recommendedName>
        <fullName evidence="2">RING-type E3 ubiquitin transferase</fullName>
        <ecNumber evidence="2">2.3.2.27</ecNumber>
    </recommendedName>
</protein>
<feature type="region of interest" description="Disordered" evidence="7">
    <location>
        <begin position="588"/>
        <end position="609"/>
    </location>
</feature>
<gene>
    <name evidence="9" type="ORF">PS645_01910</name>
</gene>
<dbReference type="PANTHER" id="PTHR48051:SF1">
    <property type="entry name" value="RAS SUPPRESSOR PROTEIN 1"/>
    <property type="match status" value="1"/>
</dbReference>
<organism evidence="9 10">
    <name type="scientific">Pseudomonas fluorescens</name>
    <dbReference type="NCBI Taxonomy" id="294"/>
    <lineage>
        <taxon>Bacteria</taxon>
        <taxon>Pseudomonadati</taxon>
        <taxon>Pseudomonadota</taxon>
        <taxon>Gammaproteobacteria</taxon>
        <taxon>Pseudomonadales</taxon>
        <taxon>Pseudomonadaceae</taxon>
        <taxon>Pseudomonas</taxon>
    </lineage>
</organism>
<dbReference type="GO" id="GO:0005737">
    <property type="term" value="C:cytoplasm"/>
    <property type="evidence" value="ECO:0007669"/>
    <property type="project" value="TreeGrafter"/>
</dbReference>
<comment type="PTM">
    <text evidence="6">Ubiquitinated in the presence of host E1 ubiquitin-activating enzyme, E2 ubiquitin-conjugating enzyme and ubiquitin.</text>
</comment>
<dbReference type="SUPFAM" id="SSF52047">
    <property type="entry name" value="RNI-like"/>
    <property type="match status" value="1"/>
</dbReference>
<keyword evidence="6" id="KW-0964">Secreted</keyword>
<evidence type="ECO:0000256" key="5">
    <source>
        <dbReference type="ARBA" id="ARBA00023026"/>
    </source>
</evidence>
<dbReference type="EMBL" id="CABVGX010000011">
    <property type="protein sequence ID" value="VVM73964.1"/>
    <property type="molecule type" value="Genomic_DNA"/>
</dbReference>
<dbReference type="OrthoDB" id="1467561at2"/>
<dbReference type="EC" id="2.3.2.27" evidence="2"/>
<dbReference type="SMART" id="SM00369">
    <property type="entry name" value="LRR_TYP"/>
    <property type="match status" value="2"/>
</dbReference>
<accession>A0A5E6RYR7</accession>
<feature type="domain" description="NEL" evidence="8">
    <location>
        <begin position="1359"/>
        <end position="1675"/>
    </location>
</feature>
<dbReference type="InterPro" id="IPR032675">
    <property type="entry name" value="LRR_dom_sf"/>
</dbReference>
<comment type="similarity">
    <text evidence="6">Belongs to the LRR-containing bacterial E3 ligase family.</text>
</comment>
<dbReference type="Pfam" id="PF20178">
    <property type="entry name" value="ToxA_N"/>
    <property type="match status" value="1"/>
</dbReference>
<comment type="catalytic activity">
    <reaction evidence="1">
        <text>S-ubiquitinyl-[E2 ubiquitin-conjugating enzyme]-L-cysteine + [acceptor protein]-L-lysine = [E2 ubiquitin-conjugating enzyme]-L-cysteine + N(6)-ubiquitinyl-[acceptor protein]-L-lysine.</text>
        <dbReference type="EC" id="2.3.2.27"/>
    </reaction>
</comment>
<name>A0A5E6RYR7_PSEFL</name>
<evidence type="ECO:0000256" key="1">
    <source>
        <dbReference type="ARBA" id="ARBA00000900"/>
    </source>
</evidence>
<proteinExistence type="inferred from homology"/>
<dbReference type="Gene3D" id="3.80.10.10">
    <property type="entry name" value="Ribonuclease Inhibitor"/>
    <property type="match status" value="1"/>
</dbReference>
<dbReference type="PROSITE" id="PS52053">
    <property type="entry name" value="NEL"/>
    <property type="match status" value="1"/>
</dbReference>
<keyword evidence="6" id="KW-0833">Ubl conjugation pathway</keyword>
<dbReference type="Gene3D" id="1.20.58.360">
    <property type="entry name" value="Shigella T3SS effector IpaH defines"/>
    <property type="match status" value="1"/>
</dbReference>
<evidence type="ECO:0000256" key="7">
    <source>
        <dbReference type="SAM" id="MobiDB-lite"/>
    </source>
</evidence>
<sequence length="1701" mass="192044">MSATSTLDQDKGRHYHFIRNTVHDTFKTASLDRGKALSVAPLKIQPWYNTASAVHHAQLKAANLKAWGSQNQVDKLFEKLQDVHAFAAPLLQAKLKQKYGVTADVKTTFLRLYLPKDLPWYTIAVTGGVTTRTVSLLDAALHNFAENETVDDDSQYISQPDKRGQFDVLPLKNQMTIRQFQTLCRELDIGGLYKQHLESWLLPGEPVAVAVIKHKVTQSLKDALGVAAQLALTTGDIQYDAYKLMRALANDEPLPLLNGRQMLCRDLSIMETRLTGILLLIPARQDSRGIRRLIAYVPHDPDHPLKEYGSTNAFTSELTRQLRENKTGAASQLSYRQFFSQFVDQQQRGHFFADLDQRLSHVVWHDKDDPTDSRPAWRKEDVPNAHLMFEPVALPRDYWTHAYQQKLNKILNDAKEIAVSTADTDTKARWAWWDNFKKIVSDIFNVALLIATPFVPGLGELMMAYTVYQLTYDVIEGIVDLAEGLALEAAEHVVSVVTDVIQLAAFAAGAEIGSALKLKLSPLIEGMKPVKLADGVNKLWHPDLSPYEQEHLTLPLGSKPNEHGLHRHINQDILPLDGKLYTVDKVSTEPASRTHRVKHPNRPGAYSPKIEHNGHGAWVHEGETPANWKGETLMRRLGHSVDRFSATELEQIRISSGADEAVLRRMHVENTPPSPLLTDTIKRFSAYADIQTASTNIRRGQPIDLSNTWFEPLVTQLPGWPPERALKVYEGADATGHSRLYGNINAMDSNTLSISVNEFMSGEMSQRLINFLHESEIEALFGRNVPVEQRAQALRNLLGNVVDRRQVEFAEHLYRAGESSDSAESGVLRQAFPDLPLPLTDTLLANASPAELQRMHDEQRLPLRLKNQARELNFEAATARAYDGFYRDAQAVPDTERLALNTLKFNTDTFGDLRIEVFEGSPEGTLRCSAGPLDATQVRKLIRKEQGQYEVLDEFNNTLHNAADFYESILRALPEEQREALGYNKGQGWWLKLWIMEHAASAAERRRVLAEFPIRPVARVETESLVRGWPWFFGAKTPEQTVKELYPLLSELEVSRFIEALPNPEQDLRRLTNERKQLRELLNGWEEAQQPFVDSDVVGSTNNLQDFLRNGGRFIQERLLQCFERRTGSADASSHPDAGYTLDLSTDFPGPPLDRWWRDLREMPDLYKHLEQVTVLTLNNARFTPDAHGLLSDFPNLRHLQIVAAGLTELPPSIAAMPKLESLNLADNNIRFPAGTTTHWNALKLLETLRLDGNPLGQALDVSALPNLKVLRLANTGITEWPSGIFNDVNGINRPRNFYLDLRDCPITDVPIVTPGSDQAFIVATARFNMTNLAELDRLRLGDYRESLGFAREQHYSPAVSAELRYWTQRADDISVFSRSATYHIDREMFWHDLYAEPGSSGFFRIFPKLRAGEDFRHGASRRQLTKRVWQMIEAAAQDTKLREELFKQARQPETCADAGAQLFNSMGMKVLVAEARATSGSATELDNALVKLARSAARLESVGEIARAEISSQQQQHLINPQRNLPPDDVEVHLAFETGLAQRLDLPWRSESMLYGDRSGVNQAKVNTAYDTIIEREKGDGLVNAMIGLFEHPFWEQHLRSTHPAEFRANDRLFGEKFGLLEDLREAQNDYANMTDAKQVNQRSKTLTRLADQLNVPHIDVFSGEEMSTSYYNSLLSRFGYERNELARTLTREAMANAGL</sequence>
<evidence type="ECO:0000256" key="4">
    <source>
        <dbReference type="ARBA" id="ARBA00022737"/>
    </source>
</evidence>
<dbReference type="GO" id="GO:0061630">
    <property type="term" value="F:ubiquitin protein ligase activity"/>
    <property type="evidence" value="ECO:0007669"/>
    <property type="project" value="UniProtKB-EC"/>
</dbReference>
<evidence type="ECO:0000256" key="2">
    <source>
        <dbReference type="ARBA" id="ARBA00012483"/>
    </source>
</evidence>
<keyword evidence="4" id="KW-0677">Repeat</keyword>
<evidence type="ECO:0000313" key="9">
    <source>
        <dbReference type="EMBL" id="VVM73964.1"/>
    </source>
</evidence>
<dbReference type="InterPro" id="IPR029487">
    <property type="entry name" value="NEL_dom"/>
</dbReference>
<dbReference type="GO" id="GO:0016567">
    <property type="term" value="P:protein ubiquitination"/>
    <property type="evidence" value="ECO:0007669"/>
    <property type="project" value="InterPro"/>
</dbReference>
<keyword evidence="6" id="KW-0832">Ubl conjugation</keyword>
<keyword evidence="3" id="KW-0433">Leucine-rich repeat</keyword>
<evidence type="ECO:0000259" key="8">
    <source>
        <dbReference type="PROSITE" id="PS52053"/>
    </source>
</evidence>
<keyword evidence="6" id="KW-0808">Transferase</keyword>
<feature type="active site" description="Glycyl thioester intermediate" evidence="6">
    <location>
        <position position="1456"/>
    </location>
</feature>
<keyword evidence="5" id="KW-0843">Virulence</keyword>
<dbReference type="PANTHER" id="PTHR48051">
    <property type="match status" value="1"/>
</dbReference>
<dbReference type="Proteomes" id="UP000325607">
    <property type="component" value="Unassembled WGS sequence"/>
</dbReference>
<dbReference type="InterPro" id="IPR046673">
    <property type="entry name" value="ToxA_N"/>
</dbReference>
<dbReference type="Pfam" id="PF14496">
    <property type="entry name" value="NEL"/>
    <property type="match status" value="1"/>
</dbReference>